<dbReference type="InterPro" id="IPR058625">
    <property type="entry name" value="MdtA-like_BSH"/>
</dbReference>
<dbReference type="GO" id="GO:0046677">
    <property type="term" value="P:response to antibiotic"/>
    <property type="evidence" value="ECO:0007669"/>
    <property type="project" value="TreeGrafter"/>
</dbReference>
<feature type="domain" description="Multidrug resistance protein MdtA-like beta-barrel" evidence="4">
    <location>
        <begin position="247"/>
        <end position="330"/>
    </location>
</feature>
<evidence type="ECO:0000259" key="3">
    <source>
        <dbReference type="Pfam" id="PF25917"/>
    </source>
</evidence>
<keyword evidence="2" id="KW-0175">Coiled coil</keyword>
<dbReference type="AlphaFoldDB" id="A0AAU9EG83"/>
<accession>A0AAU9EG83</accession>
<evidence type="ECO:0000259" key="5">
    <source>
        <dbReference type="Pfam" id="PF25989"/>
    </source>
</evidence>
<dbReference type="PANTHER" id="PTHR30158:SF10">
    <property type="entry name" value="CATION EFFLUX PUMP"/>
    <property type="match status" value="1"/>
</dbReference>
<dbReference type="NCBIfam" id="TIGR01730">
    <property type="entry name" value="RND_mfp"/>
    <property type="match status" value="1"/>
</dbReference>
<dbReference type="GO" id="GO:0022857">
    <property type="term" value="F:transmembrane transporter activity"/>
    <property type="evidence" value="ECO:0007669"/>
    <property type="project" value="InterPro"/>
</dbReference>
<reference evidence="7" key="1">
    <citation type="journal article" date="2023" name="Arch. Microbiol.">
        <title>Desulfoferula mesophilus gen. nov. sp. nov., a mesophilic sulfate-reducing bacterium isolated from a brackish lake sediment.</title>
        <authorList>
            <person name="Watanabe T."/>
            <person name="Yabe T."/>
            <person name="Tsuji J.M."/>
            <person name="Fukui M."/>
        </authorList>
    </citation>
    <scope>NUCLEOTIDE SEQUENCE [LARGE SCALE GENOMIC DNA]</scope>
    <source>
        <strain evidence="7">12FAK</strain>
    </source>
</reference>
<evidence type="ECO:0000313" key="6">
    <source>
        <dbReference type="EMBL" id="BEQ13564.1"/>
    </source>
</evidence>
<dbReference type="PANTHER" id="PTHR30158">
    <property type="entry name" value="ACRA/E-RELATED COMPONENT OF DRUG EFFLUX TRANSPORTER"/>
    <property type="match status" value="1"/>
</dbReference>
<dbReference type="InterPro" id="IPR058626">
    <property type="entry name" value="MdtA-like_b-barrel"/>
</dbReference>
<gene>
    <name evidence="6" type="ORF">FAK_06300</name>
</gene>
<dbReference type="InterPro" id="IPR058637">
    <property type="entry name" value="YknX-like_C"/>
</dbReference>
<protein>
    <submittedName>
        <fullName evidence="6">MexE family multidrug efflux RND transporter periplasmic adaptor subunit</fullName>
    </submittedName>
</protein>
<dbReference type="GO" id="GO:0030313">
    <property type="term" value="C:cell envelope"/>
    <property type="evidence" value="ECO:0007669"/>
    <property type="project" value="UniProtKB-SubCell"/>
</dbReference>
<dbReference type="InterPro" id="IPR006143">
    <property type="entry name" value="RND_pump_MFP"/>
</dbReference>
<proteinExistence type="inferred from homology"/>
<dbReference type="Gene3D" id="2.40.30.170">
    <property type="match status" value="1"/>
</dbReference>
<dbReference type="Proteomes" id="UP001366166">
    <property type="component" value="Chromosome"/>
</dbReference>
<dbReference type="Pfam" id="PF25944">
    <property type="entry name" value="Beta-barrel_RND"/>
    <property type="match status" value="1"/>
</dbReference>
<dbReference type="EMBL" id="AP028679">
    <property type="protein sequence ID" value="BEQ13564.1"/>
    <property type="molecule type" value="Genomic_DNA"/>
</dbReference>
<dbReference type="Pfam" id="PF25917">
    <property type="entry name" value="BSH_RND"/>
    <property type="match status" value="1"/>
</dbReference>
<evidence type="ECO:0000313" key="7">
    <source>
        <dbReference type="Proteomes" id="UP001366166"/>
    </source>
</evidence>
<comment type="similarity">
    <text evidence="1">Belongs to the membrane fusion protein (MFP) (TC 8.A.1) family.</text>
</comment>
<dbReference type="SUPFAM" id="SSF111369">
    <property type="entry name" value="HlyD-like secretion proteins"/>
    <property type="match status" value="1"/>
</dbReference>
<dbReference type="Gene3D" id="2.40.420.20">
    <property type="match status" value="1"/>
</dbReference>
<dbReference type="Gene3D" id="1.10.287.470">
    <property type="entry name" value="Helix hairpin bin"/>
    <property type="match status" value="1"/>
</dbReference>
<feature type="coiled-coil region" evidence="2">
    <location>
        <begin position="166"/>
        <end position="200"/>
    </location>
</feature>
<dbReference type="GO" id="GO:0005886">
    <property type="term" value="C:plasma membrane"/>
    <property type="evidence" value="ECO:0007669"/>
    <property type="project" value="TreeGrafter"/>
</dbReference>
<keyword evidence="7" id="KW-1185">Reference proteome</keyword>
<sequence>MRVYKPIVLGVLVLALVGAGWLARGLFSGGQPGAGKSMAAMAGLGGPPSVMVATVEDSALQPPKRYVGHVEAIQDAEIFAQVAGTIKQVHFKEGAMVNQGDLLYTIDPDRYEAKVELNQATLAQAKASLVASQANLESVQAQLGYSDSYLKRLKSAGARSVVQADVDKALSAVRQYTAAKQEAKAKVEQLKSFIKQSEANLQLARIDLGYTQVRSPIAGRIGKAEVTAGDYVSPGNVMLARVVQVDPVRVRFSMSDRDYLDLLKISKRDGLAAIQAKLQLANGDSFQGDGALDFVGNRMNLSTGTIVLRLRYANAGGELVPNSYVKVFVQTPDTRRGLTLPQEAVMTDQKGEYVYVIAKGDVAQKRYVTLGDSVEGKRIVTSGVSQGEKVVVQGLQKVRPGQPVKVADTSAAGEGRRS</sequence>
<evidence type="ECO:0000256" key="2">
    <source>
        <dbReference type="SAM" id="Coils"/>
    </source>
</evidence>
<organism evidence="6 7">
    <name type="scientific">Desulfoferula mesophila</name>
    <dbReference type="NCBI Taxonomy" id="3058419"/>
    <lineage>
        <taxon>Bacteria</taxon>
        <taxon>Pseudomonadati</taxon>
        <taxon>Thermodesulfobacteriota</taxon>
        <taxon>Desulfarculia</taxon>
        <taxon>Desulfarculales</taxon>
        <taxon>Desulfarculaceae</taxon>
        <taxon>Desulfoferula</taxon>
    </lineage>
</organism>
<dbReference type="KEGG" id="dmp:FAK_06300"/>
<dbReference type="Gene3D" id="2.40.50.100">
    <property type="match status" value="1"/>
</dbReference>
<feature type="domain" description="Multidrug resistance protein MdtA-like barrel-sandwich hybrid" evidence="3">
    <location>
        <begin position="76"/>
        <end position="238"/>
    </location>
</feature>
<evidence type="ECO:0000259" key="4">
    <source>
        <dbReference type="Pfam" id="PF25944"/>
    </source>
</evidence>
<name>A0AAU9EG83_9BACT</name>
<feature type="domain" description="YknX-like C-terminal permuted SH3-like" evidence="5">
    <location>
        <begin position="337"/>
        <end position="406"/>
    </location>
</feature>
<dbReference type="RefSeq" id="WP_338605301.1">
    <property type="nucleotide sequence ID" value="NZ_AP028679.1"/>
</dbReference>
<dbReference type="Pfam" id="PF25989">
    <property type="entry name" value="YknX_C"/>
    <property type="match status" value="1"/>
</dbReference>
<evidence type="ECO:0000256" key="1">
    <source>
        <dbReference type="ARBA" id="ARBA00009477"/>
    </source>
</evidence>